<evidence type="ECO:0000256" key="4">
    <source>
        <dbReference type="ARBA" id="ARBA00022664"/>
    </source>
</evidence>
<dbReference type="Pfam" id="PF08231">
    <property type="entry name" value="SYF2"/>
    <property type="match status" value="1"/>
</dbReference>
<evidence type="ECO:0000256" key="3">
    <source>
        <dbReference type="ARBA" id="ARBA00014745"/>
    </source>
</evidence>
<evidence type="ECO:0000256" key="1">
    <source>
        <dbReference type="ARBA" id="ARBA00004123"/>
    </source>
</evidence>
<proteinExistence type="inferred from homology"/>
<comment type="subcellular location">
    <subcellularLocation>
        <location evidence="1 8">Nucleus</location>
    </subcellularLocation>
</comment>
<keyword evidence="4 8" id="KW-0507">mRNA processing</keyword>
<dbReference type="AlphaFoldDB" id="A0A0N7MLC1"/>
<keyword evidence="7 8" id="KW-0539">Nucleus</keyword>
<accession>A0A0N7MLC1</accession>
<gene>
    <name evidence="10" type="ORF">LAQU0_S04e02630g</name>
</gene>
<dbReference type="GO" id="GO:0005681">
    <property type="term" value="C:spliceosomal complex"/>
    <property type="evidence" value="ECO:0007669"/>
    <property type="project" value="UniProtKB-KW"/>
</dbReference>
<evidence type="ECO:0000256" key="9">
    <source>
        <dbReference type="SAM" id="MobiDB-lite"/>
    </source>
</evidence>
<protein>
    <recommendedName>
        <fullName evidence="3 8">Pre-mRNA-splicing factor SYF2</fullName>
    </recommendedName>
</protein>
<organism evidence="10 11">
    <name type="scientific">Lachancea quebecensis</name>
    <dbReference type="NCBI Taxonomy" id="1654605"/>
    <lineage>
        <taxon>Eukaryota</taxon>
        <taxon>Fungi</taxon>
        <taxon>Dikarya</taxon>
        <taxon>Ascomycota</taxon>
        <taxon>Saccharomycotina</taxon>
        <taxon>Saccharomycetes</taxon>
        <taxon>Saccharomycetales</taxon>
        <taxon>Saccharomycetaceae</taxon>
        <taxon>Lachancea</taxon>
    </lineage>
</organism>
<evidence type="ECO:0000256" key="7">
    <source>
        <dbReference type="ARBA" id="ARBA00023242"/>
    </source>
</evidence>
<keyword evidence="5 8" id="KW-0747">Spliceosome</keyword>
<feature type="region of interest" description="Disordered" evidence="9">
    <location>
        <begin position="24"/>
        <end position="62"/>
    </location>
</feature>
<keyword evidence="6 8" id="KW-0508">mRNA splicing</keyword>
<feature type="region of interest" description="Disordered" evidence="9">
    <location>
        <begin position="165"/>
        <end position="195"/>
    </location>
</feature>
<evidence type="ECO:0000256" key="6">
    <source>
        <dbReference type="ARBA" id="ARBA00023187"/>
    </source>
</evidence>
<evidence type="ECO:0000313" key="11">
    <source>
        <dbReference type="Proteomes" id="UP000236544"/>
    </source>
</evidence>
<dbReference type="OrthoDB" id="199717at2759"/>
<comment type="subunit">
    <text evidence="8">May be part of a spliceosome complex.</text>
</comment>
<evidence type="ECO:0000256" key="5">
    <source>
        <dbReference type="ARBA" id="ARBA00022728"/>
    </source>
</evidence>
<comment type="function">
    <text evidence="8">Involved in pre-mRNA splicing.</text>
</comment>
<sequence>MDLNKYADRLKNLKRKGVGLSVKNKQQVLQEEKQTAAQAKPTVYSMNAEEAPSKEEPEEPEEARLFQYSMKDYEQWQEKERRKSQKVSGVAKYRDLAKFTYDKEVQQLRKNCTSKVEKTKKISINEKGKIVVKDDPHLIGSLADSLNKTANERHARIEKKIRRQMVSDTPGGFVNEKNKQFNDKIERQTKKREEN</sequence>
<dbReference type="InterPro" id="IPR013260">
    <property type="entry name" value="mRNA_splic_SYF2"/>
</dbReference>
<name>A0A0N7MLC1_9SACH</name>
<dbReference type="EMBL" id="LN890563">
    <property type="protein sequence ID" value="CUS21868.1"/>
    <property type="molecule type" value="Genomic_DNA"/>
</dbReference>
<evidence type="ECO:0000256" key="2">
    <source>
        <dbReference type="ARBA" id="ARBA00010028"/>
    </source>
</evidence>
<reference evidence="11" key="1">
    <citation type="submission" date="2015-10" db="EMBL/GenBank/DDBJ databases">
        <authorList>
            <person name="Devillers H."/>
        </authorList>
    </citation>
    <scope>NUCLEOTIDE SEQUENCE [LARGE SCALE GENOMIC DNA]</scope>
</reference>
<dbReference type="GO" id="GO:0000398">
    <property type="term" value="P:mRNA splicing, via spliceosome"/>
    <property type="evidence" value="ECO:0007669"/>
    <property type="project" value="UniProtKB-UniRule"/>
</dbReference>
<evidence type="ECO:0000313" key="10">
    <source>
        <dbReference type="EMBL" id="CUS21868.1"/>
    </source>
</evidence>
<comment type="similarity">
    <text evidence="2 8">Belongs to the SYF2 family.</text>
</comment>
<evidence type="ECO:0000256" key="8">
    <source>
        <dbReference type="RuleBase" id="RU367148"/>
    </source>
</evidence>
<keyword evidence="11" id="KW-1185">Reference proteome</keyword>
<dbReference type="Proteomes" id="UP000236544">
    <property type="component" value="Unassembled WGS sequence"/>
</dbReference>
<feature type="compositionally biased region" description="Basic and acidic residues" evidence="9">
    <location>
        <begin position="176"/>
        <end position="195"/>
    </location>
</feature>